<dbReference type="PANTHER" id="PTHR30273:SF2">
    <property type="entry name" value="PROTEIN FECR"/>
    <property type="match status" value="1"/>
</dbReference>
<keyword evidence="1" id="KW-0472">Membrane</keyword>
<dbReference type="Pfam" id="PF16344">
    <property type="entry name" value="FecR_C"/>
    <property type="match status" value="1"/>
</dbReference>
<keyword evidence="1" id="KW-0812">Transmembrane</keyword>
<feature type="domain" description="Protein FecR C-terminal" evidence="3">
    <location>
        <begin position="263"/>
        <end position="324"/>
    </location>
</feature>
<proteinExistence type="predicted"/>
<dbReference type="OrthoDB" id="645173at2"/>
<sequence length="339" mass="38088">MHNRKEYLRHLLHTEEWTIAEKEWMLQYLDENDLSELEALAAEEFNTDLETVKHTLDRKVAEDLLERIHRDMDIPAPHLSQPKRNTARIYTRWAAAAAAILLVAGIGFYTLTRQSVKPQVVATNQERKTIKLPDGSLVSLEPGSTLEYPESFSEDTREVSLKGEAYFEVAHNDKQPFVIHSSLINTTVLATTFNIEARDAGAARVVVVSGRVQVQAKGQTAGRDQAMIITANKSAVYSKATDQLQMLDAEDDARFYAQKRSGKFMYKGVTLDKVVSDLERYYNTTIITHEKIRHCVFNGDFSTTDDIDKALTLIAISLNANIRKDSSVNSYTITGGSCL</sequence>
<dbReference type="GO" id="GO:0016989">
    <property type="term" value="F:sigma factor antagonist activity"/>
    <property type="evidence" value="ECO:0007669"/>
    <property type="project" value="TreeGrafter"/>
</dbReference>
<keyword evidence="5" id="KW-1185">Reference proteome</keyword>
<dbReference type="InterPro" id="IPR006860">
    <property type="entry name" value="FecR"/>
</dbReference>
<dbReference type="Proteomes" id="UP000198984">
    <property type="component" value="Unassembled WGS sequence"/>
</dbReference>
<dbReference type="STRING" id="573321.SAMN04488505_104444"/>
<evidence type="ECO:0000313" key="4">
    <source>
        <dbReference type="EMBL" id="SEM45313.1"/>
    </source>
</evidence>
<dbReference type="RefSeq" id="WP_143081069.1">
    <property type="nucleotide sequence ID" value="NZ_FOBB01000004.1"/>
</dbReference>
<dbReference type="EMBL" id="FOBB01000004">
    <property type="protein sequence ID" value="SEM45313.1"/>
    <property type="molecule type" value="Genomic_DNA"/>
</dbReference>
<feature type="domain" description="FecR protein" evidence="2">
    <location>
        <begin position="121"/>
        <end position="213"/>
    </location>
</feature>
<accession>A0A1H7YH93</accession>
<feature type="transmembrane region" description="Helical" evidence="1">
    <location>
        <begin position="93"/>
        <end position="111"/>
    </location>
</feature>
<gene>
    <name evidence="4" type="ORF">SAMN04488505_104444</name>
</gene>
<name>A0A1H7YH93_9BACT</name>
<dbReference type="AlphaFoldDB" id="A0A1H7YH93"/>
<evidence type="ECO:0000259" key="2">
    <source>
        <dbReference type="Pfam" id="PF04773"/>
    </source>
</evidence>
<dbReference type="Gene3D" id="2.60.120.1440">
    <property type="match status" value="1"/>
</dbReference>
<keyword evidence="1" id="KW-1133">Transmembrane helix</keyword>
<dbReference type="Pfam" id="PF04773">
    <property type="entry name" value="FecR"/>
    <property type="match status" value="1"/>
</dbReference>
<dbReference type="InterPro" id="IPR032508">
    <property type="entry name" value="FecR_C"/>
</dbReference>
<dbReference type="Gene3D" id="3.55.50.30">
    <property type="match status" value="1"/>
</dbReference>
<reference evidence="4 5" key="1">
    <citation type="submission" date="2016-10" db="EMBL/GenBank/DDBJ databases">
        <authorList>
            <person name="de Groot N.N."/>
        </authorList>
    </citation>
    <scope>NUCLEOTIDE SEQUENCE [LARGE SCALE GENOMIC DNA]</scope>
    <source>
        <strain evidence="4 5">DSM 21039</strain>
    </source>
</reference>
<evidence type="ECO:0000259" key="3">
    <source>
        <dbReference type="Pfam" id="PF16344"/>
    </source>
</evidence>
<organism evidence="4 5">
    <name type="scientific">Chitinophaga rupis</name>
    <dbReference type="NCBI Taxonomy" id="573321"/>
    <lineage>
        <taxon>Bacteria</taxon>
        <taxon>Pseudomonadati</taxon>
        <taxon>Bacteroidota</taxon>
        <taxon>Chitinophagia</taxon>
        <taxon>Chitinophagales</taxon>
        <taxon>Chitinophagaceae</taxon>
        <taxon>Chitinophaga</taxon>
    </lineage>
</organism>
<evidence type="ECO:0000256" key="1">
    <source>
        <dbReference type="SAM" id="Phobius"/>
    </source>
</evidence>
<dbReference type="PANTHER" id="PTHR30273">
    <property type="entry name" value="PERIPLASMIC SIGNAL SENSOR AND SIGMA FACTOR ACTIVATOR FECR-RELATED"/>
    <property type="match status" value="1"/>
</dbReference>
<evidence type="ECO:0000313" key="5">
    <source>
        <dbReference type="Proteomes" id="UP000198984"/>
    </source>
</evidence>
<dbReference type="PIRSF" id="PIRSF018266">
    <property type="entry name" value="FecR"/>
    <property type="match status" value="1"/>
</dbReference>
<dbReference type="InterPro" id="IPR012373">
    <property type="entry name" value="Ferrdict_sens_TM"/>
</dbReference>
<protein>
    <submittedName>
        <fullName evidence="4">FecR family protein</fullName>
    </submittedName>
</protein>